<keyword evidence="11" id="KW-0472">Membrane</keyword>
<keyword evidence="5" id="KW-1003">Cell membrane</keyword>
<dbReference type="SUPFAM" id="SSF74653">
    <property type="entry name" value="TolA/TonB C-terminal domain"/>
    <property type="match status" value="1"/>
</dbReference>
<dbReference type="PANTHER" id="PTHR33446">
    <property type="entry name" value="PROTEIN TONB-RELATED"/>
    <property type="match status" value="1"/>
</dbReference>
<dbReference type="Pfam" id="PF03544">
    <property type="entry name" value="TonB_C"/>
    <property type="match status" value="1"/>
</dbReference>
<dbReference type="Proteomes" id="UP001430290">
    <property type="component" value="Unassembled WGS sequence"/>
</dbReference>
<evidence type="ECO:0000256" key="10">
    <source>
        <dbReference type="ARBA" id="ARBA00022989"/>
    </source>
</evidence>
<feature type="compositionally biased region" description="Basic and acidic residues" evidence="12">
    <location>
        <begin position="159"/>
        <end position="194"/>
    </location>
</feature>
<comment type="caution">
    <text evidence="15">The sequence shown here is derived from an EMBL/GenBank/DDBJ whole genome shotgun (WGS) entry which is preliminary data.</text>
</comment>
<dbReference type="Gene3D" id="3.30.2420.10">
    <property type="entry name" value="TonB"/>
    <property type="match status" value="1"/>
</dbReference>
<keyword evidence="9" id="KW-0653">Protein transport</keyword>
<keyword evidence="16" id="KW-1185">Reference proteome</keyword>
<feature type="compositionally biased region" description="Low complexity" evidence="12">
    <location>
        <begin position="195"/>
        <end position="213"/>
    </location>
</feature>
<keyword evidence="10" id="KW-1133">Transmembrane helix</keyword>
<dbReference type="PANTHER" id="PTHR33446:SF8">
    <property type="entry name" value="PROTEIN TONB"/>
    <property type="match status" value="1"/>
</dbReference>
<evidence type="ECO:0000256" key="2">
    <source>
        <dbReference type="ARBA" id="ARBA00006555"/>
    </source>
</evidence>
<protein>
    <recommendedName>
        <fullName evidence="3">Protein TonB</fullName>
    </recommendedName>
</protein>
<evidence type="ECO:0000256" key="4">
    <source>
        <dbReference type="ARBA" id="ARBA00022448"/>
    </source>
</evidence>
<dbReference type="InterPro" id="IPR051045">
    <property type="entry name" value="TonB-dependent_transducer"/>
</dbReference>
<keyword evidence="6" id="KW-0997">Cell inner membrane</keyword>
<dbReference type="NCBIfam" id="TIGR01352">
    <property type="entry name" value="tonB_Cterm"/>
    <property type="match status" value="1"/>
</dbReference>
<evidence type="ECO:0000256" key="3">
    <source>
        <dbReference type="ARBA" id="ARBA00022362"/>
    </source>
</evidence>
<evidence type="ECO:0000256" key="9">
    <source>
        <dbReference type="ARBA" id="ARBA00022927"/>
    </source>
</evidence>
<comment type="subcellular location">
    <subcellularLocation>
        <location evidence="1">Cell inner membrane</location>
        <topology evidence="1">Single-pass membrane protein</topology>
        <orientation evidence="1">Periplasmic side</orientation>
    </subcellularLocation>
</comment>
<keyword evidence="8" id="KW-0677">Repeat</keyword>
<dbReference type="InterPro" id="IPR006260">
    <property type="entry name" value="TonB/TolA_C"/>
</dbReference>
<evidence type="ECO:0000313" key="16">
    <source>
        <dbReference type="Proteomes" id="UP001430290"/>
    </source>
</evidence>
<feature type="compositionally biased region" description="Low complexity" evidence="12">
    <location>
        <begin position="232"/>
        <end position="257"/>
    </location>
</feature>
<evidence type="ECO:0000256" key="13">
    <source>
        <dbReference type="SAM" id="SignalP"/>
    </source>
</evidence>
<keyword evidence="7" id="KW-0812">Transmembrane</keyword>
<evidence type="ECO:0000256" key="11">
    <source>
        <dbReference type="ARBA" id="ARBA00023136"/>
    </source>
</evidence>
<gene>
    <name evidence="15" type="ORF">K7B09_08265</name>
</gene>
<accession>A0ABS7TEM3</accession>
<evidence type="ECO:0000313" key="15">
    <source>
        <dbReference type="EMBL" id="MBZ4186314.1"/>
    </source>
</evidence>
<feature type="chain" id="PRO_5046465801" description="Protein TonB" evidence="13">
    <location>
        <begin position="26"/>
        <end position="343"/>
    </location>
</feature>
<proteinExistence type="inferred from homology"/>
<keyword evidence="13" id="KW-0732">Signal</keyword>
<evidence type="ECO:0000256" key="5">
    <source>
        <dbReference type="ARBA" id="ARBA00022475"/>
    </source>
</evidence>
<reference evidence="15" key="1">
    <citation type="submission" date="2021-09" db="EMBL/GenBank/DDBJ databases">
        <authorList>
            <person name="Wu T."/>
            <person name="Guo S.Z."/>
        </authorList>
    </citation>
    <scope>NUCLEOTIDE SEQUENCE</scope>
    <source>
        <strain evidence="15">RSS-23</strain>
    </source>
</reference>
<feature type="signal peptide" evidence="13">
    <location>
        <begin position="1"/>
        <end position="25"/>
    </location>
</feature>
<evidence type="ECO:0000256" key="8">
    <source>
        <dbReference type="ARBA" id="ARBA00022737"/>
    </source>
</evidence>
<evidence type="ECO:0000256" key="7">
    <source>
        <dbReference type="ARBA" id="ARBA00022692"/>
    </source>
</evidence>
<feature type="region of interest" description="Disordered" evidence="12">
    <location>
        <begin position="158"/>
        <end position="281"/>
    </location>
</feature>
<comment type="similarity">
    <text evidence="2">Belongs to the TonB family.</text>
</comment>
<dbReference type="PROSITE" id="PS52015">
    <property type="entry name" value="TONB_CTD"/>
    <property type="match status" value="1"/>
</dbReference>
<dbReference type="PROSITE" id="PS51257">
    <property type="entry name" value="PROKAR_LIPOPROTEIN"/>
    <property type="match status" value="1"/>
</dbReference>
<dbReference type="InterPro" id="IPR037682">
    <property type="entry name" value="TonB_C"/>
</dbReference>
<sequence length="343" mass="36010">MSASKKLFHGVAPVALTLAIACALGACKKDDAAATGPAAPQAAAKPTPESVVSASVASMGADQLREAAGKAYNENRLYAPAGNNAMEYYLALRDKVPGDAGASSALNDLLPMAVVAAEQGVTRQDYAEANRLLALIGKADANHPALARLKASVASNEAKAQKEAETQKLTAEEEAKKQADLAKKREEDQKKLQEQQKQQTAAQEQQRQQQAAAEAERQKQAAAAAEAERQKQAAAAAEKPTQAAAPSAAPAARPSAASNELRPISTPSPRFPPAAQRAGGTGSVQVEFTVGTDGSVSSARVVSSDTPRQFQRDFEREALAAVKRWRFQPVGQATTSRRTISFE</sequence>
<evidence type="ECO:0000256" key="6">
    <source>
        <dbReference type="ARBA" id="ARBA00022519"/>
    </source>
</evidence>
<evidence type="ECO:0000259" key="14">
    <source>
        <dbReference type="PROSITE" id="PS52015"/>
    </source>
</evidence>
<organism evidence="15 16">
    <name type="scientific">Thermomonas beijingensis</name>
    <dbReference type="NCBI Taxonomy" id="2872701"/>
    <lineage>
        <taxon>Bacteria</taxon>
        <taxon>Pseudomonadati</taxon>
        <taxon>Pseudomonadota</taxon>
        <taxon>Gammaproteobacteria</taxon>
        <taxon>Lysobacterales</taxon>
        <taxon>Lysobacteraceae</taxon>
        <taxon>Thermomonas</taxon>
    </lineage>
</organism>
<feature type="domain" description="TonB C-terminal" evidence="14">
    <location>
        <begin position="256"/>
        <end position="343"/>
    </location>
</feature>
<evidence type="ECO:0000256" key="12">
    <source>
        <dbReference type="SAM" id="MobiDB-lite"/>
    </source>
</evidence>
<name>A0ABS7TEM3_9GAMM</name>
<dbReference type="EMBL" id="JAIQDJ010000003">
    <property type="protein sequence ID" value="MBZ4186314.1"/>
    <property type="molecule type" value="Genomic_DNA"/>
</dbReference>
<evidence type="ECO:0000256" key="1">
    <source>
        <dbReference type="ARBA" id="ARBA00004383"/>
    </source>
</evidence>
<keyword evidence="4" id="KW-0813">Transport</keyword>